<accession>A0A564YHS6</accession>
<proteinExistence type="predicted"/>
<name>A0A564YHS6_HYMDI</name>
<protein>
    <recommendedName>
        <fullName evidence="3">Winged helix-turn helix domain-containing protein</fullName>
    </recommendedName>
</protein>
<dbReference type="Proteomes" id="UP000321570">
    <property type="component" value="Unassembled WGS sequence"/>
</dbReference>
<keyword evidence="2" id="KW-1185">Reference proteome</keyword>
<evidence type="ECO:0008006" key="3">
    <source>
        <dbReference type="Google" id="ProtNLM"/>
    </source>
</evidence>
<sequence length="49" mass="5535">MLRNAGINIGLRRLSDLLDSWGVTFTTRNRHTARPGMDASDPTSSNYLW</sequence>
<dbReference type="AlphaFoldDB" id="A0A564YHS6"/>
<organism evidence="1 2">
    <name type="scientific">Hymenolepis diminuta</name>
    <name type="common">Rat tapeworm</name>
    <dbReference type="NCBI Taxonomy" id="6216"/>
    <lineage>
        <taxon>Eukaryota</taxon>
        <taxon>Metazoa</taxon>
        <taxon>Spiralia</taxon>
        <taxon>Lophotrochozoa</taxon>
        <taxon>Platyhelminthes</taxon>
        <taxon>Cestoda</taxon>
        <taxon>Eucestoda</taxon>
        <taxon>Cyclophyllidea</taxon>
        <taxon>Hymenolepididae</taxon>
        <taxon>Hymenolepis</taxon>
    </lineage>
</organism>
<reference evidence="1 2" key="1">
    <citation type="submission" date="2019-07" db="EMBL/GenBank/DDBJ databases">
        <authorList>
            <person name="Jastrzebski P J."/>
            <person name="Paukszto L."/>
            <person name="Jastrzebski P J."/>
        </authorList>
    </citation>
    <scope>NUCLEOTIDE SEQUENCE [LARGE SCALE GENOMIC DNA]</scope>
    <source>
        <strain evidence="1 2">WMS-il1</strain>
    </source>
</reference>
<evidence type="ECO:0000313" key="1">
    <source>
        <dbReference type="EMBL" id="VUZ46756.1"/>
    </source>
</evidence>
<dbReference type="EMBL" id="CABIJS010000222">
    <property type="protein sequence ID" value="VUZ46756.1"/>
    <property type="molecule type" value="Genomic_DNA"/>
</dbReference>
<gene>
    <name evidence="1" type="ORF">WMSIL1_LOCUS6757</name>
</gene>
<evidence type="ECO:0000313" key="2">
    <source>
        <dbReference type="Proteomes" id="UP000321570"/>
    </source>
</evidence>